<reference evidence="1" key="1">
    <citation type="submission" date="2014-09" db="EMBL/GenBank/DDBJ databases">
        <authorList>
            <person name="Magalhaes I.L.F."/>
            <person name="Oliveira U."/>
            <person name="Santos F.R."/>
            <person name="Vidigal T.H.D.A."/>
            <person name="Brescovit A.D."/>
            <person name="Santos A.J."/>
        </authorList>
    </citation>
    <scope>NUCLEOTIDE SEQUENCE</scope>
    <source>
        <tissue evidence="1">Shoot tissue taken approximately 20 cm above the soil surface</tissue>
    </source>
</reference>
<protein>
    <submittedName>
        <fullName evidence="1">Uncharacterized protein</fullName>
    </submittedName>
</protein>
<dbReference type="AlphaFoldDB" id="A0A0A8ZP25"/>
<proteinExistence type="predicted"/>
<dbReference type="EMBL" id="GBRH01259385">
    <property type="protein sequence ID" value="JAD38510.1"/>
    <property type="molecule type" value="Transcribed_RNA"/>
</dbReference>
<sequence length="49" mass="5417">MIANSTTFDNYQNGNSGTTICTRVAQCYTSDPSARYLSSGRKFLFSLMP</sequence>
<evidence type="ECO:0000313" key="1">
    <source>
        <dbReference type="EMBL" id="JAD38510.1"/>
    </source>
</evidence>
<organism evidence="1">
    <name type="scientific">Arundo donax</name>
    <name type="common">Giant reed</name>
    <name type="synonym">Donax arundinaceus</name>
    <dbReference type="NCBI Taxonomy" id="35708"/>
    <lineage>
        <taxon>Eukaryota</taxon>
        <taxon>Viridiplantae</taxon>
        <taxon>Streptophyta</taxon>
        <taxon>Embryophyta</taxon>
        <taxon>Tracheophyta</taxon>
        <taxon>Spermatophyta</taxon>
        <taxon>Magnoliopsida</taxon>
        <taxon>Liliopsida</taxon>
        <taxon>Poales</taxon>
        <taxon>Poaceae</taxon>
        <taxon>PACMAD clade</taxon>
        <taxon>Arundinoideae</taxon>
        <taxon>Arundineae</taxon>
        <taxon>Arundo</taxon>
    </lineage>
</organism>
<accession>A0A0A8ZP25</accession>
<reference evidence="1" key="2">
    <citation type="journal article" date="2015" name="Data Brief">
        <title>Shoot transcriptome of the giant reed, Arundo donax.</title>
        <authorList>
            <person name="Barrero R.A."/>
            <person name="Guerrero F.D."/>
            <person name="Moolhuijzen P."/>
            <person name="Goolsby J.A."/>
            <person name="Tidwell J."/>
            <person name="Bellgard S.E."/>
            <person name="Bellgard M.I."/>
        </authorList>
    </citation>
    <scope>NUCLEOTIDE SEQUENCE</scope>
    <source>
        <tissue evidence="1">Shoot tissue taken approximately 20 cm above the soil surface</tissue>
    </source>
</reference>
<name>A0A0A8ZP25_ARUDO</name>